<proteinExistence type="inferred from homology"/>
<protein>
    <recommendedName>
        <fullName evidence="7 8">Ferrochelatase</fullName>
        <ecNumber evidence="7 8">4.98.1.1</ecNumber>
    </recommendedName>
    <alternativeName>
        <fullName evidence="7">Heme synthase</fullName>
    </alternativeName>
    <alternativeName>
        <fullName evidence="7">Protoheme ferro-lyase</fullName>
    </alternativeName>
</protein>
<dbReference type="InterPro" id="IPR001015">
    <property type="entry name" value="Ferrochelatase"/>
</dbReference>
<keyword evidence="3 7" id="KW-0350">Heme biosynthesis</keyword>
<comment type="pathway">
    <text evidence="7 8">Porphyrin-containing compound metabolism; protoheme biosynthesis; protoheme from protoporphyrin-IX: step 1/1.</text>
</comment>
<evidence type="ECO:0000256" key="5">
    <source>
        <dbReference type="ARBA" id="ARBA00023244"/>
    </source>
</evidence>
<dbReference type="CDD" id="cd03411">
    <property type="entry name" value="Ferrochelatase_N"/>
    <property type="match status" value="1"/>
</dbReference>
<dbReference type="PANTHER" id="PTHR11108:SF1">
    <property type="entry name" value="FERROCHELATASE, MITOCHONDRIAL"/>
    <property type="match status" value="1"/>
</dbReference>
<evidence type="ECO:0000256" key="8">
    <source>
        <dbReference type="RuleBase" id="RU000607"/>
    </source>
</evidence>
<organism evidence="9 10">
    <name type="scientific">Dokdonella soli</name>
    <dbReference type="NCBI Taxonomy" id="529810"/>
    <lineage>
        <taxon>Bacteria</taxon>
        <taxon>Pseudomonadati</taxon>
        <taxon>Pseudomonadota</taxon>
        <taxon>Gammaproteobacteria</taxon>
        <taxon>Lysobacterales</taxon>
        <taxon>Rhodanobacteraceae</taxon>
        <taxon>Dokdonella</taxon>
    </lineage>
</organism>
<dbReference type="EMBL" id="BAAAEU010000006">
    <property type="protein sequence ID" value="GAA0713038.1"/>
    <property type="molecule type" value="Genomic_DNA"/>
</dbReference>
<dbReference type="Gene3D" id="3.40.50.1400">
    <property type="match status" value="2"/>
</dbReference>
<reference evidence="10" key="1">
    <citation type="journal article" date="2019" name="Int. J. Syst. Evol. Microbiol.">
        <title>The Global Catalogue of Microorganisms (GCM) 10K type strain sequencing project: providing services to taxonomists for standard genome sequencing and annotation.</title>
        <authorList>
            <consortium name="The Broad Institute Genomics Platform"/>
            <consortium name="The Broad Institute Genome Sequencing Center for Infectious Disease"/>
            <person name="Wu L."/>
            <person name="Ma J."/>
        </authorList>
    </citation>
    <scope>NUCLEOTIDE SEQUENCE [LARGE SCALE GENOMIC DNA]</scope>
    <source>
        <strain evidence="10">JCM 15421</strain>
    </source>
</reference>
<evidence type="ECO:0000256" key="4">
    <source>
        <dbReference type="ARBA" id="ARBA00023239"/>
    </source>
</evidence>
<evidence type="ECO:0000313" key="9">
    <source>
        <dbReference type="EMBL" id="GAA0713038.1"/>
    </source>
</evidence>
<dbReference type="Proteomes" id="UP001501523">
    <property type="component" value="Unassembled WGS sequence"/>
</dbReference>
<keyword evidence="10" id="KW-1185">Reference proteome</keyword>
<comment type="caution">
    <text evidence="9">The sequence shown here is derived from an EMBL/GenBank/DDBJ whole genome shotgun (WGS) entry which is preliminary data.</text>
</comment>
<feature type="binding site" evidence="7">
    <location>
        <position position="211"/>
    </location>
    <ligand>
        <name>Fe(2+)</name>
        <dbReference type="ChEBI" id="CHEBI:29033"/>
    </ligand>
</feature>
<comment type="catalytic activity">
    <reaction evidence="6">
        <text>Fe-coproporphyrin III + 2 H(+) = coproporphyrin III + Fe(2+)</text>
        <dbReference type="Rhea" id="RHEA:49572"/>
        <dbReference type="ChEBI" id="CHEBI:15378"/>
        <dbReference type="ChEBI" id="CHEBI:29033"/>
        <dbReference type="ChEBI" id="CHEBI:68438"/>
        <dbReference type="ChEBI" id="CHEBI:131725"/>
        <dbReference type="EC" id="4.99.1.9"/>
    </reaction>
    <physiologicalReaction direction="right-to-left" evidence="6">
        <dbReference type="Rhea" id="RHEA:49574"/>
    </physiologicalReaction>
</comment>
<dbReference type="HAMAP" id="MF_00323">
    <property type="entry name" value="Ferrochelatase"/>
    <property type="match status" value="1"/>
</dbReference>
<evidence type="ECO:0000256" key="1">
    <source>
        <dbReference type="ARBA" id="ARBA00007718"/>
    </source>
</evidence>
<keyword evidence="7" id="KW-0479">Metal-binding</keyword>
<dbReference type="InterPro" id="IPR033659">
    <property type="entry name" value="Ferrochelatase_N"/>
</dbReference>
<dbReference type="CDD" id="cd00419">
    <property type="entry name" value="Ferrochelatase_C"/>
    <property type="match status" value="1"/>
</dbReference>
<dbReference type="NCBIfam" id="TIGR00109">
    <property type="entry name" value="hemH"/>
    <property type="match status" value="1"/>
</dbReference>
<gene>
    <name evidence="7 9" type="primary">hemH</name>
    <name evidence="9" type="ORF">GCM10009105_16180</name>
</gene>
<sequence>MPRYFGQPKHRHGSEPTAAVLLVNLGTPDAPTKRAVRRYLAQFLADPRIVELPRWLWRLVLHGVILRIRPAHSAALYAKIWTPEGSPLQTGTAALAAKLQAALRAQRPGPILVRHAMRYGNPGIGPVLRELAANGARRVLVVPLFPQYSGTTTASVSDAVGAEFATWRWTPELRFVTDYHAEARYIEALARSVEAHWQRHGRAQRLLLSYHGIPEKYFRAGDPYFCQCQATARRLRERLDLSEDEVIVAFQSRVGRAAWLKPYTEATLDALPAEGIKHVQVLCPGFPVDCLETLEEIAIRNHARFLHAGGERFEYIPALNSGDDHVGALTELILRQAQGWPEFDPGWDAARTSAQQNAARSRYERLRDG</sequence>
<dbReference type="InterPro" id="IPR033644">
    <property type="entry name" value="Ferrochelatase_C"/>
</dbReference>
<keyword evidence="2 7" id="KW-0408">Iron</keyword>
<keyword evidence="4 7" id="KW-0456">Lyase</keyword>
<dbReference type="Pfam" id="PF00762">
    <property type="entry name" value="Ferrochelatase"/>
    <property type="match status" value="1"/>
</dbReference>
<dbReference type="SUPFAM" id="SSF53800">
    <property type="entry name" value="Chelatase"/>
    <property type="match status" value="1"/>
</dbReference>
<dbReference type="PANTHER" id="PTHR11108">
    <property type="entry name" value="FERROCHELATASE"/>
    <property type="match status" value="1"/>
</dbReference>
<comment type="catalytic activity">
    <reaction evidence="7 8">
        <text>heme b + 2 H(+) = protoporphyrin IX + Fe(2+)</text>
        <dbReference type="Rhea" id="RHEA:22584"/>
        <dbReference type="ChEBI" id="CHEBI:15378"/>
        <dbReference type="ChEBI" id="CHEBI:29033"/>
        <dbReference type="ChEBI" id="CHEBI:57306"/>
        <dbReference type="ChEBI" id="CHEBI:60344"/>
        <dbReference type="EC" id="4.98.1.1"/>
    </reaction>
</comment>
<comment type="similarity">
    <text evidence="1 7 8">Belongs to the ferrochelatase family.</text>
</comment>
<accession>A0ABP3TMQ1</accession>
<dbReference type="EC" id="4.98.1.1" evidence="7 8"/>
<keyword evidence="7 8" id="KW-0963">Cytoplasm</keyword>
<dbReference type="RefSeq" id="WP_343789229.1">
    <property type="nucleotide sequence ID" value="NZ_BAAAEU010000006.1"/>
</dbReference>
<evidence type="ECO:0000256" key="7">
    <source>
        <dbReference type="HAMAP-Rule" id="MF_00323"/>
    </source>
</evidence>
<dbReference type="PROSITE" id="PS00534">
    <property type="entry name" value="FERROCHELATASE"/>
    <property type="match status" value="1"/>
</dbReference>
<name>A0ABP3TMQ1_9GAMM</name>
<evidence type="ECO:0000256" key="6">
    <source>
        <dbReference type="ARBA" id="ARBA00024536"/>
    </source>
</evidence>
<comment type="function">
    <text evidence="7 8">Catalyzes the ferrous insertion into protoporphyrin IX.</text>
</comment>
<dbReference type="InterPro" id="IPR019772">
    <property type="entry name" value="Ferrochelatase_AS"/>
</dbReference>
<evidence type="ECO:0000256" key="2">
    <source>
        <dbReference type="ARBA" id="ARBA00023004"/>
    </source>
</evidence>
<evidence type="ECO:0000256" key="3">
    <source>
        <dbReference type="ARBA" id="ARBA00023133"/>
    </source>
</evidence>
<comment type="subcellular location">
    <subcellularLocation>
        <location evidence="7 8">Cytoplasm</location>
    </subcellularLocation>
</comment>
<evidence type="ECO:0000313" key="10">
    <source>
        <dbReference type="Proteomes" id="UP001501523"/>
    </source>
</evidence>
<feature type="binding site" evidence="7">
    <location>
        <position position="292"/>
    </location>
    <ligand>
        <name>Fe(2+)</name>
        <dbReference type="ChEBI" id="CHEBI:29033"/>
    </ligand>
</feature>
<keyword evidence="5 7" id="KW-0627">Porphyrin biosynthesis</keyword>